<sequence length="81" mass="9584">MVWFGSTRIRKLLFGRIWLDYTSLDRFWISSWMKVRLDYRGQVVSGVCGTWYTWVGSIVRFIYFLAYVAICCNGVMLPTVQ</sequence>
<keyword evidence="1" id="KW-1133">Transmembrane helix</keyword>
<accession>A0AAN6NFE5</accession>
<feature type="transmembrane region" description="Helical" evidence="1">
    <location>
        <begin position="61"/>
        <end position="80"/>
    </location>
</feature>
<comment type="caution">
    <text evidence="2">The sequence shown here is derived from an EMBL/GenBank/DDBJ whole genome shotgun (WGS) entry which is preliminary data.</text>
</comment>
<evidence type="ECO:0000313" key="2">
    <source>
        <dbReference type="EMBL" id="KAK3943178.1"/>
    </source>
</evidence>
<name>A0AAN6NFE5_9PEZI</name>
<evidence type="ECO:0000313" key="3">
    <source>
        <dbReference type="Proteomes" id="UP001303473"/>
    </source>
</evidence>
<keyword evidence="1" id="KW-0812">Transmembrane</keyword>
<feature type="non-terminal residue" evidence="2">
    <location>
        <position position="81"/>
    </location>
</feature>
<keyword evidence="3" id="KW-1185">Reference proteome</keyword>
<proteinExistence type="predicted"/>
<dbReference type="Proteomes" id="UP001303473">
    <property type="component" value="Unassembled WGS sequence"/>
</dbReference>
<dbReference type="AlphaFoldDB" id="A0AAN6NFE5"/>
<organism evidence="2 3">
    <name type="scientific">Diplogelasinospora grovesii</name>
    <dbReference type="NCBI Taxonomy" id="303347"/>
    <lineage>
        <taxon>Eukaryota</taxon>
        <taxon>Fungi</taxon>
        <taxon>Dikarya</taxon>
        <taxon>Ascomycota</taxon>
        <taxon>Pezizomycotina</taxon>
        <taxon>Sordariomycetes</taxon>
        <taxon>Sordariomycetidae</taxon>
        <taxon>Sordariales</taxon>
        <taxon>Diplogelasinosporaceae</taxon>
        <taxon>Diplogelasinospora</taxon>
    </lineage>
</organism>
<dbReference type="EMBL" id="MU853768">
    <property type="protein sequence ID" value="KAK3943178.1"/>
    <property type="molecule type" value="Genomic_DNA"/>
</dbReference>
<protein>
    <submittedName>
        <fullName evidence="2">Uncharacterized protein</fullName>
    </submittedName>
</protein>
<reference evidence="3" key="1">
    <citation type="journal article" date="2023" name="Mol. Phylogenet. Evol.">
        <title>Genome-scale phylogeny and comparative genomics of the fungal order Sordariales.</title>
        <authorList>
            <person name="Hensen N."/>
            <person name="Bonometti L."/>
            <person name="Westerberg I."/>
            <person name="Brannstrom I.O."/>
            <person name="Guillou S."/>
            <person name="Cros-Aarteil S."/>
            <person name="Calhoun S."/>
            <person name="Haridas S."/>
            <person name="Kuo A."/>
            <person name="Mondo S."/>
            <person name="Pangilinan J."/>
            <person name="Riley R."/>
            <person name="LaButti K."/>
            <person name="Andreopoulos B."/>
            <person name="Lipzen A."/>
            <person name="Chen C."/>
            <person name="Yan M."/>
            <person name="Daum C."/>
            <person name="Ng V."/>
            <person name="Clum A."/>
            <person name="Steindorff A."/>
            <person name="Ohm R.A."/>
            <person name="Martin F."/>
            <person name="Silar P."/>
            <person name="Natvig D.O."/>
            <person name="Lalanne C."/>
            <person name="Gautier V."/>
            <person name="Ament-Velasquez S.L."/>
            <person name="Kruys A."/>
            <person name="Hutchinson M.I."/>
            <person name="Powell A.J."/>
            <person name="Barry K."/>
            <person name="Miller A.N."/>
            <person name="Grigoriev I.V."/>
            <person name="Debuchy R."/>
            <person name="Gladieux P."/>
            <person name="Hiltunen Thoren M."/>
            <person name="Johannesson H."/>
        </authorList>
    </citation>
    <scope>NUCLEOTIDE SEQUENCE [LARGE SCALE GENOMIC DNA]</scope>
    <source>
        <strain evidence="3">CBS 340.73</strain>
    </source>
</reference>
<gene>
    <name evidence="2" type="ORF">QBC46DRAFT_282566</name>
</gene>
<evidence type="ECO:0000256" key="1">
    <source>
        <dbReference type="SAM" id="Phobius"/>
    </source>
</evidence>
<keyword evidence="1" id="KW-0472">Membrane</keyword>